<dbReference type="Pfam" id="PF00211">
    <property type="entry name" value="Guanylate_cyc"/>
    <property type="match status" value="1"/>
</dbReference>
<keyword evidence="1" id="KW-0597">Phosphoprotein</keyword>
<keyword evidence="5" id="KW-1185">Reference proteome</keyword>
<dbReference type="SUPFAM" id="SSF52172">
    <property type="entry name" value="CheY-like"/>
    <property type="match status" value="1"/>
</dbReference>
<sequence>MVKKILIVDDSPTIIAFLSNLVRDSYENAEIETASDGREACKQAIRHMPDLILMDCEMPVMSGIEAVSKLKSNELTLDIPIILLSAADSPEDIKNAFEAGVIYFVKKPIDPSYLLTRIQSALNLSAQIKELKQQRNQLILSNHINDTILRSILPDPILKQIKQYGSIPPKCYRNTVVMFVDMVDFTSKSGKMSHGTLLRELQDTFKEFDNVIESESCTRIKTIGDAYMAVCGMFHQTDNVELRAVQAAVKIREAIIERNKTNQIKWEIKIGLYSGDVICSSVSTTNLSFDIFGETVNMAARMQASCEPMQINISESIQKKVSTNYHTIARSARKVKGKGTVPMYYIHKELNLKDSNKQKGVTTMSNPLIQMN</sequence>
<dbReference type="SMART" id="SM00448">
    <property type="entry name" value="REC"/>
    <property type="match status" value="1"/>
</dbReference>
<dbReference type="PANTHER" id="PTHR45655:SF13">
    <property type="entry name" value="SOLUBLE GUANYLATE CYCLASE GCY-32-RELATED"/>
    <property type="match status" value="1"/>
</dbReference>
<dbReference type="Proteomes" id="UP000708576">
    <property type="component" value="Unassembled WGS sequence"/>
</dbReference>
<proteinExistence type="predicted"/>
<dbReference type="RefSeq" id="WP_212213282.1">
    <property type="nucleotide sequence ID" value="NZ_JAGUCO010000001.1"/>
</dbReference>
<evidence type="ECO:0000313" key="5">
    <source>
        <dbReference type="Proteomes" id="UP000708576"/>
    </source>
</evidence>
<dbReference type="Gene3D" id="3.30.70.1230">
    <property type="entry name" value="Nucleotide cyclase"/>
    <property type="match status" value="1"/>
</dbReference>
<organism evidence="4 5">
    <name type="scientific">Carboxylicivirga linearis</name>
    <dbReference type="NCBI Taxonomy" id="1628157"/>
    <lineage>
        <taxon>Bacteria</taxon>
        <taxon>Pseudomonadati</taxon>
        <taxon>Bacteroidota</taxon>
        <taxon>Bacteroidia</taxon>
        <taxon>Marinilabiliales</taxon>
        <taxon>Marinilabiliaceae</taxon>
        <taxon>Carboxylicivirga</taxon>
    </lineage>
</organism>
<evidence type="ECO:0000256" key="1">
    <source>
        <dbReference type="PROSITE-ProRule" id="PRU00169"/>
    </source>
</evidence>
<name>A0ABS5JQZ6_9BACT</name>
<dbReference type="PROSITE" id="PS50125">
    <property type="entry name" value="GUANYLATE_CYCLASE_2"/>
    <property type="match status" value="1"/>
</dbReference>
<dbReference type="SUPFAM" id="SSF55073">
    <property type="entry name" value="Nucleotide cyclase"/>
    <property type="match status" value="1"/>
</dbReference>
<evidence type="ECO:0000259" key="2">
    <source>
        <dbReference type="PROSITE" id="PS50110"/>
    </source>
</evidence>
<dbReference type="InterPro" id="IPR029787">
    <property type="entry name" value="Nucleotide_cyclase"/>
</dbReference>
<feature type="domain" description="Guanylate cyclase" evidence="3">
    <location>
        <begin position="176"/>
        <end position="303"/>
    </location>
</feature>
<accession>A0ABS5JQZ6</accession>
<dbReference type="Pfam" id="PF00072">
    <property type="entry name" value="Response_reg"/>
    <property type="match status" value="1"/>
</dbReference>
<dbReference type="PROSITE" id="PS50110">
    <property type="entry name" value="RESPONSE_REGULATORY"/>
    <property type="match status" value="1"/>
</dbReference>
<dbReference type="InterPro" id="IPR001054">
    <property type="entry name" value="A/G_cyclase"/>
</dbReference>
<protein>
    <submittedName>
        <fullName evidence="4">Response regulator</fullName>
    </submittedName>
</protein>
<dbReference type="EMBL" id="JAGUCO010000001">
    <property type="protein sequence ID" value="MBS2097223.1"/>
    <property type="molecule type" value="Genomic_DNA"/>
</dbReference>
<reference evidence="4 5" key="1">
    <citation type="journal article" date="2015" name="Int. J. Syst. Evol. Microbiol.">
        <title>Carboxylicivirga linearis sp. nov., isolated from a sea cucumber culture pond.</title>
        <authorList>
            <person name="Wang F.Q."/>
            <person name="Zhou Y.X."/>
            <person name="Lin X.Z."/>
            <person name="Chen G.J."/>
            <person name="Du Z.J."/>
        </authorList>
    </citation>
    <scope>NUCLEOTIDE SEQUENCE [LARGE SCALE GENOMIC DNA]</scope>
    <source>
        <strain evidence="4 5">FB218</strain>
    </source>
</reference>
<gene>
    <name evidence="4" type="ORF">KEM10_02965</name>
</gene>
<dbReference type="SMART" id="SM00044">
    <property type="entry name" value="CYCc"/>
    <property type="match status" value="1"/>
</dbReference>
<dbReference type="CDD" id="cd07302">
    <property type="entry name" value="CHD"/>
    <property type="match status" value="1"/>
</dbReference>
<dbReference type="InterPro" id="IPR011006">
    <property type="entry name" value="CheY-like_superfamily"/>
</dbReference>
<comment type="caution">
    <text evidence="4">The sequence shown here is derived from an EMBL/GenBank/DDBJ whole genome shotgun (WGS) entry which is preliminary data.</text>
</comment>
<dbReference type="InterPro" id="IPR001789">
    <property type="entry name" value="Sig_transdc_resp-reg_receiver"/>
</dbReference>
<feature type="domain" description="Response regulatory" evidence="2">
    <location>
        <begin position="4"/>
        <end position="122"/>
    </location>
</feature>
<dbReference type="PANTHER" id="PTHR45655">
    <property type="entry name" value="GUANYLATE CYCLASE SOLUBLE SUBUNIT BETA-2"/>
    <property type="match status" value="1"/>
</dbReference>
<feature type="modified residue" description="4-aspartylphosphate" evidence="1">
    <location>
        <position position="55"/>
    </location>
</feature>
<evidence type="ECO:0000313" key="4">
    <source>
        <dbReference type="EMBL" id="MBS2097223.1"/>
    </source>
</evidence>
<dbReference type="Gene3D" id="3.40.50.2300">
    <property type="match status" value="1"/>
</dbReference>
<evidence type="ECO:0000259" key="3">
    <source>
        <dbReference type="PROSITE" id="PS50125"/>
    </source>
</evidence>